<organism evidence="8 9">
    <name type="scientific">Myriangium duriaei CBS 260.36</name>
    <dbReference type="NCBI Taxonomy" id="1168546"/>
    <lineage>
        <taxon>Eukaryota</taxon>
        <taxon>Fungi</taxon>
        <taxon>Dikarya</taxon>
        <taxon>Ascomycota</taxon>
        <taxon>Pezizomycotina</taxon>
        <taxon>Dothideomycetes</taxon>
        <taxon>Dothideomycetidae</taxon>
        <taxon>Myriangiales</taxon>
        <taxon>Myriangiaceae</taxon>
        <taxon>Myriangium</taxon>
    </lineage>
</organism>
<dbReference type="AlphaFoldDB" id="A0A9P4J2L6"/>
<dbReference type="PANTHER" id="PTHR33048">
    <property type="entry name" value="PTH11-LIKE INTEGRAL MEMBRANE PROTEIN (AFU_ORTHOLOGUE AFUA_5G11245)"/>
    <property type="match status" value="1"/>
</dbReference>
<keyword evidence="4 6" id="KW-0472">Membrane</keyword>
<evidence type="ECO:0000256" key="5">
    <source>
        <dbReference type="ARBA" id="ARBA00038359"/>
    </source>
</evidence>
<keyword evidence="2 6" id="KW-0812">Transmembrane</keyword>
<evidence type="ECO:0000256" key="4">
    <source>
        <dbReference type="ARBA" id="ARBA00023136"/>
    </source>
</evidence>
<feature type="transmembrane region" description="Helical" evidence="6">
    <location>
        <begin position="6"/>
        <end position="29"/>
    </location>
</feature>
<dbReference type="Pfam" id="PF20684">
    <property type="entry name" value="Fung_rhodopsin"/>
    <property type="match status" value="1"/>
</dbReference>
<evidence type="ECO:0000256" key="6">
    <source>
        <dbReference type="SAM" id="Phobius"/>
    </source>
</evidence>
<dbReference type="PANTHER" id="PTHR33048:SF96">
    <property type="entry name" value="INTEGRAL MEMBRANE PROTEIN"/>
    <property type="match status" value="1"/>
</dbReference>
<name>A0A9P4J2L6_9PEZI</name>
<dbReference type="Proteomes" id="UP000799439">
    <property type="component" value="Unassembled WGS sequence"/>
</dbReference>
<comment type="subcellular location">
    <subcellularLocation>
        <location evidence="1">Membrane</location>
        <topology evidence="1">Multi-pass membrane protein</topology>
    </subcellularLocation>
</comment>
<feature type="transmembrane region" description="Helical" evidence="6">
    <location>
        <begin position="41"/>
        <end position="62"/>
    </location>
</feature>
<dbReference type="GO" id="GO:0016020">
    <property type="term" value="C:membrane"/>
    <property type="evidence" value="ECO:0007669"/>
    <property type="project" value="UniProtKB-SubCell"/>
</dbReference>
<evidence type="ECO:0000256" key="2">
    <source>
        <dbReference type="ARBA" id="ARBA00022692"/>
    </source>
</evidence>
<gene>
    <name evidence="8" type="ORF">K461DRAFT_293847</name>
</gene>
<keyword evidence="3 6" id="KW-1133">Transmembrane helix</keyword>
<feature type="transmembrane region" description="Helical" evidence="6">
    <location>
        <begin position="202"/>
        <end position="220"/>
    </location>
</feature>
<evidence type="ECO:0000259" key="7">
    <source>
        <dbReference type="Pfam" id="PF20684"/>
    </source>
</evidence>
<evidence type="ECO:0000256" key="3">
    <source>
        <dbReference type="ARBA" id="ARBA00022989"/>
    </source>
</evidence>
<dbReference type="InterPro" id="IPR049326">
    <property type="entry name" value="Rhodopsin_dom_fungi"/>
</dbReference>
<dbReference type="EMBL" id="ML996085">
    <property type="protein sequence ID" value="KAF2153594.1"/>
    <property type="molecule type" value="Genomic_DNA"/>
</dbReference>
<proteinExistence type="inferred from homology"/>
<feature type="transmembrane region" description="Helical" evidence="6">
    <location>
        <begin position="160"/>
        <end position="190"/>
    </location>
</feature>
<sequence>MANKPESLLALAVVAMVMMLVTMAIRVYVRVSVIKALGKDDWTMLLAVISFFAYLICQVQGIKYGTGRHIWDLDSHRAQQALQYWFLCEVFYGPATTLLKVSGGLFLLRITVNKIHTWMIHAFIAGSCVFGTFYVFLTIFQCTPVPFWWDLNPGAQGKCLSPAVFMSCGYLISVLNSAADFFFAILPIFIVRQTALEKRAKIAVCVLLGVASLACIATLVRTPYVHTLRGYKGDFLFDTFPVAALSTIEVGLGITAANAATFRPLIKRWTEHNRSRGETAHTANSLFGPRQSGLRLTSIDHGLL</sequence>
<evidence type="ECO:0000256" key="1">
    <source>
        <dbReference type="ARBA" id="ARBA00004141"/>
    </source>
</evidence>
<dbReference type="InterPro" id="IPR052337">
    <property type="entry name" value="SAT4-like"/>
</dbReference>
<accession>A0A9P4J2L6</accession>
<protein>
    <recommendedName>
        <fullName evidence="7">Rhodopsin domain-containing protein</fullName>
    </recommendedName>
</protein>
<keyword evidence="9" id="KW-1185">Reference proteome</keyword>
<evidence type="ECO:0000313" key="9">
    <source>
        <dbReference type="Proteomes" id="UP000799439"/>
    </source>
</evidence>
<dbReference type="OrthoDB" id="3923077at2759"/>
<feature type="transmembrane region" description="Helical" evidence="6">
    <location>
        <begin position="120"/>
        <end position="140"/>
    </location>
</feature>
<comment type="caution">
    <text evidence="8">The sequence shown here is derived from an EMBL/GenBank/DDBJ whole genome shotgun (WGS) entry which is preliminary data.</text>
</comment>
<reference evidence="8" key="1">
    <citation type="journal article" date="2020" name="Stud. Mycol.">
        <title>101 Dothideomycetes genomes: a test case for predicting lifestyles and emergence of pathogens.</title>
        <authorList>
            <person name="Haridas S."/>
            <person name="Albert R."/>
            <person name="Binder M."/>
            <person name="Bloem J."/>
            <person name="Labutti K."/>
            <person name="Salamov A."/>
            <person name="Andreopoulos B."/>
            <person name="Baker S."/>
            <person name="Barry K."/>
            <person name="Bills G."/>
            <person name="Bluhm B."/>
            <person name="Cannon C."/>
            <person name="Castanera R."/>
            <person name="Culley D."/>
            <person name="Daum C."/>
            <person name="Ezra D."/>
            <person name="Gonzalez J."/>
            <person name="Henrissat B."/>
            <person name="Kuo A."/>
            <person name="Liang C."/>
            <person name="Lipzen A."/>
            <person name="Lutzoni F."/>
            <person name="Magnuson J."/>
            <person name="Mondo S."/>
            <person name="Nolan M."/>
            <person name="Ohm R."/>
            <person name="Pangilinan J."/>
            <person name="Park H.-J."/>
            <person name="Ramirez L."/>
            <person name="Alfaro M."/>
            <person name="Sun H."/>
            <person name="Tritt A."/>
            <person name="Yoshinaga Y."/>
            <person name="Zwiers L.-H."/>
            <person name="Turgeon B."/>
            <person name="Goodwin S."/>
            <person name="Spatafora J."/>
            <person name="Crous P."/>
            <person name="Grigoriev I."/>
        </authorList>
    </citation>
    <scope>NUCLEOTIDE SEQUENCE</scope>
    <source>
        <strain evidence="8">CBS 260.36</strain>
    </source>
</reference>
<evidence type="ECO:0000313" key="8">
    <source>
        <dbReference type="EMBL" id="KAF2153594.1"/>
    </source>
</evidence>
<feature type="transmembrane region" description="Helical" evidence="6">
    <location>
        <begin position="240"/>
        <end position="266"/>
    </location>
</feature>
<comment type="similarity">
    <text evidence="5">Belongs to the SAT4 family.</text>
</comment>
<feature type="domain" description="Rhodopsin" evidence="7">
    <location>
        <begin position="25"/>
        <end position="268"/>
    </location>
</feature>